<dbReference type="SUPFAM" id="SSF56731">
    <property type="entry name" value="DNA primase core"/>
    <property type="match status" value="1"/>
</dbReference>
<dbReference type="PANTHER" id="PTHR30313:SF2">
    <property type="entry name" value="DNA PRIMASE"/>
    <property type="match status" value="1"/>
</dbReference>
<dbReference type="GO" id="GO:1990077">
    <property type="term" value="C:primosome complex"/>
    <property type="evidence" value="ECO:0007669"/>
    <property type="project" value="UniProtKB-KW"/>
</dbReference>
<dbReference type="EMBL" id="JBHSQH010000001">
    <property type="protein sequence ID" value="MFC5972444.1"/>
    <property type="molecule type" value="Genomic_DNA"/>
</dbReference>
<evidence type="ECO:0000256" key="6">
    <source>
        <dbReference type="ARBA" id="ARBA00022723"/>
    </source>
</evidence>
<proteinExistence type="inferred from homology"/>
<evidence type="ECO:0000259" key="11">
    <source>
        <dbReference type="PROSITE" id="PS50880"/>
    </source>
</evidence>
<keyword evidence="2 9" id="KW-0639">Primosome</keyword>
<dbReference type="InterPro" id="IPR050219">
    <property type="entry name" value="DnaG_primase"/>
</dbReference>
<evidence type="ECO:0000256" key="5">
    <source>
        <dbReference type="ARBA" id="ARBA00022705"/>
    </source>
</evidence>
<evidence type="ECO:0000256" key="1">
    <source>
        <dbReference type="ARBA" id="ARBA00022478"/>
    </source>
</evidence>
<dbReference type="PROSITE" id="PS50880">
    <property type="entry name" value="TOPRIM"/>
    <property type="match status" value="1"/>
</dbReference>
<keyword evidence="4 9" id="KW-0548">Nucleotidyltransferase</keyword>
<dbReference type="EC" id="2.7.7.101" evidence="9"/>
<organism evidence="12 13">
    <name type="scientific">Halomarina salina</name>
    <dbReference type="NCBI Taxonomy" id="1872699"/>
    <lineage>
        <taxon>Archaea</taxon>
        <taxon>Methanobacteriati</taxon>
        <taxon>Methanobacteriota</taxon>
        <taxon>Stenosarchaea group</taxon>
        <taxon>Halobacteria</taxon>
        <taxon>Halobacteriales</taxon>
        <taxon>Natronomonadaceae</taxon>
        <taxon>Halomarina</taxon>
    </lineage>
</organism>
<dbReference type="InterPro" id="IPR020607">
    <property type="entry name" value="Primase_DnaG_arc"/>
</dbReference>
<keyword evidence="8 9" id="KW-0804">Transcription</keyword>
<accession>A0ABD5RQA2</accession>
<sequence>MQDTAKYLIHADITAEGVVERSDVVGAIFGQTEGLLGDDLDLRDLQDSSKVGRIDVSVDSQNGQSFGTVTIASGLDQVETAILGASLETIERVGPCRATISVDRIEDVRAAKRRAVVERAKELLGEAFDGSMLTSDELVEEVRRAIRVDDITTYEGFPAGPRVHDSDAIIVVEGRADVLTLLRYGVKNAIAVEGTNVPDAVADLTHERIVTAFLDGDRGGDLILKELAQVGEVDYVAVTPAGQSVEDLGRADVMRALRQKVPYDSVAGADSAREAVESDTTSSDDAPERSDTDPTQRTDAAPSTERQSVSDGGDSRVASAPTERTAAVESTDSTASAGAPVVAAGEGESVVDAVQGSASTASPATEGAPAEADTGTGEESTGGDATDRGDAADDDEPLAVPETLRGHVRAVVADGSGTARLLDEEMGVVGESPAEEAFDAVRDAETVPFALVLDAELPQRVLDVCAQRGVENVVPRSVGEFVKRPASVRVRTAERLLAREY</sequence>
<dbReference type="RefSeq" id="WP_247415767.1">
    <property type="nucleotide sequence ID" value="NZ_JALLGW010000001.1"/>
</dbReference>
<evidence type="ECO:0000256" key="3">
    <source>
        <dbReference type="ARBA" id="ARBA00022679"/>
    </source>
</evidence>
<keyword evidence="7" id="KW-0460">Magnesium</keyword>
<dbReference type="GO" id="GO:0000428">
    <property type="term" value="C:DNA-directed RNA polymerase complex"/>
    <property type="evidence" value="ECO:0007669"/>
    <property type="project" value="UniProtKB-KW"/>
</dbReference>
<reference evidence="12 13" key="1">
    <citation type="journal article" date="2019" name="Int. J. Syst. Evol. Microbiol.">
        <title>The Global Catalogue of Microorganisms (GCM) 10K type strain sequencing project: providing services to taxonomists for standard genome sequencing and annotation.</title>
        <authorList>
            <consortium name="The Broad Institute Genomics Platform"/>
            <consortium name="The Broad Institute Genome Sequencing Center for Infectious Disease"/>
            <person name="Wu L."/>
            <person name="Ma J."/>
        </authorList>
    </citation>
    <scope>NUCLEOTIDE SEQUENCE [LARGE SCALE GENOMIC DNA]</scope>
    <source>
        <strain evidence="12 13">CGMCC 1.12543</strain>
    </source>
</reference>
<dbReference type="AlphaFoldDB" id="A0ABD5RQA2"/>
<comment type="caution">
    <text evidence="12">The sequence shown here is derived from an EMBL/GenBank/DDBJ whole genome shotgun (WGS) entry which is preliminary data.</text>
</comment>
<dbReference type="SMART" id="SM00493">
    <property type="entry name" value="TOPRIM"/>
    <property type="match status" value="1"/>
</dbReference>
<dbReference type="NCBIfam" id="NF003108">
    <property type="entry name" value="PRK04031.1-1"/>
    <property type="match status" value="1"/>
</dbReference>
<protein>
    <recommendedName>
        <fullName evidence="9">DNA primase DnaG</fullName>
        <ecNumber evidence="9">2.7.7.101</ecNumber>
    </recommendedName>
</protein>
<evidence type="ECO:0000256" key="7">
    <source>
        <dbReference type="ARBA" id="ARBA00022842"/>
    </source>
</evidence>
<feature type="compositionally biased region" description="Basic and acidic residues" evidence="10">
    <location>
        <begin position="286"/>
        <end position="296"/>
    </location>
</feature>
<dbReference type="Pfam" id="PF13662">
    <property type="entry name" value="Toprim_4"/>
    <property type="match status" value="1"/>
</dbReference>
<keyword evidence="6" id="KW-0479">Metal-binding</keyword>
<evidence type="ECO:0000256" key="9">
    <source>
        <dbReference type="HAMAP-Rule" id="MF_00007"/>
    </source>
</evidence>
<comment type="catalytic activity">
    <reaction evidence="9">
        <text>ssDNA + n NTP = ssDNA/pppN(pN)n-1 hybrid + (n-1) diphosphate.</text>
        <dbReference type="EC" id="2.7.7.101"/>
    </reaction>
</comment>
<keyword evidence="3 9" id="KW-0808">Transferase</keyword>
<feature type="domain" description="Toprim" evidence="11">
    <location>
        <begin position="167"/>
        <end position="253"/>
    </location>
</feature>
<evidence type="ECO:0000313" key="13">
    <source>
        <dbReference type="Proteomes" id="UP001596099"/>
    </source>
</evidence>
<keyword evidence="13" id="KW-1185">Reference proteome</keyword>
<evidence type="ECO:0000256" key="10">
    <source>
        <dbReference type="SAM" id="MobiDB-lite"/>
    </source>
</evidence>
<feature type="compositionally biased region" description="Low complexity" evidence="10">
    <location>
        <begin position="370"/>
        <end position="384"/>
    </location>
</feature>
<comment type="function">
    <text evidence="9">RNA polymerase that catalyzes the synthesis of short RNA molecules used as primers for DNA polymerase during DNA replication.</text>
</comment>
<gene>
    <name evidence="9 12" type="primary">dnaG</name>
    <name evidence="12" type="ORF">ACFPYI_13975</name>
</gene>
<dbReference type="InterPro" id="IPR006171">
    <property type="entry name" value="TOPRIM_dom"/>
</dbReference>
<dbReference type="PANTHER" id="PTHR30313">
    <property type="entry name" value="DNA PRIMASE"/>
    <property type="match status" value="1"/>
</dbReference>
<evidence type="ECO:0000256" key="8">
    <source>
        <dbReference type="ARBA" id="ARBA00023163"/>
    </source>
</evidence>
<feature type="region of interest" description="Disordered" evidence="10">
    <location>
        <begin position="265"/>
        <end position="339"/>
    </location>
</feature>
<evidence type="ECO:0000256" key="4">
    <source>
        <dbReference type="ARBA" id="ARBA00022695"/>
    </source>
</evidence>
<dbReference type="GO" id="GO:0046872">
    <property type="term" value="F:metal ion binding"/>
    <property type="evidence" value="ECO:0007669"/>
    <property type="project" value="UniProtKB-KW"/>
</dbReference>
<dbReference type="CDD" id="cd01029">
    <property type="entry name" value="TOPRIM_primases"/>
    <property type="match status" value="1"/>
</dbReference>
<comment type="similarity">
    <text evidence="9">Belongs to the archaeal DnaG primase family.</text>
</comment>
<name>A0ABD5RQA2_9EURY</name>
<dbReference type="GO" id="GO:0003899">
    <property type="term" value="F:DNA-directed RNA polymerase activity"/>
    <property type="evidence" value="ECO:0007669"/>
    <property type="project" value="UniProtKB-UniRule"/>
</dbReference>
<dbReference type="GO" id="GO:0006269">
    <property type="term" value="P:DNA replication, synthesis of primer"/>
    <property type="evidence" value="ECO:0007669"/>
    <property type="project" value="UniProtKB-UniRule"/>
</dbReference>
<keyword evidence="5 9" id="KW-0235">DNA replication</keyword>
<dbReference type="Gene3D" id="3.40.1360.10">
    <property type="match status" value="1"/>
</dbReference>
<evidence type="ECO:0000256" key="2">
    <source>
        <dbReference type="ARBA" id="ARBA00022515"/>
    </source>
</evidence>
<dbReference type="HAMAP" id="MF_00007">
    <property type="entry name" value="DNA_primase_DnaG_arc"/>
    <property type="match status" value="1"/>
</dbReference>
<keyword evidence="1 9" id="KW-0240">DNA-directed RNA polymerase</keyword>
<evidence type="ECO:0000313" key="12">
    <source>
        <dbReference type="EMBL" id="MFC5972444.1"/>
    </source>
</evidence>
<feature type="region of interest" description="Disordered" evidence="10">
    <location>
        <begin position="355"/>
        <end position="401"/>
    </location>
</feature>
<dbReference type="Proteomes" id="UP001596099">
    <property type="component" value="Unassembled WGS sequence"/>
</dbReference>
<comment type="subunit">
    <text evidence="9">Forms a ternary complex with MCM helicase and DNA.</text>
</comment>
<dbReference type="InterPro" id="IPR034154">
    <property type="entry name" value="TOPRIM_DnaG/twinkle"/>
</dbReference>